<organism evidence="5 6">
    <name type="scientific">Macaca fascicularis</name>
    <name type="common">Crab-eating macaque</name>
    <name type="synonym">Cynomolgus monkey</name>
    <dbReference type="NCBI Taxonomy" id="9541"/>
    <lineage>
        <taxon>Eukaryota</taxon>
        <taxon>Metazoa</taxon>
        <taxon>Chordata</taxon>
        <taxon>Craniata</taxon>
        <taxon>Vertebrata</taxon>
        <taxon>Euteleostomi</taxon>
        <taxon>Mammalia</taxon>
        <taxon>Eutheria</taxon>
        <taxon>Euarchontoglires</taxon>
        <taxon>Primates</taxon>
        <taxon>Haplorrhini</taxon>
        <taxon>Catarrhini</taxon>
        <taxon>Cercopithecidae</taxon>
        <taxon>Cercopithecinae</taxon>
        <taxon>Macaca</taxon>
    </lineage>
</organism>
<dbReference type="Proteomes" id="UP000233100">
    <property type="component" value="Chromosome 1"/>
</dbReference>
<dbReference type="GO" id="GO:0045663">
    <property type="term" value="P:positive regulation of myoblast differentiation"/>
    <property type="evidence" value="ECO:0007669"/>
    <property type="project" value="Ensembl"/>
</dbReference>
<keyword evidence="3" id="KW-0539">Nucleus</keyword>
<feature type="compositionally biased region" description="Polar residues" evidence="4">
    <location>
        <begin position="136"/>
        <end position="154"/>
    </location>
</feature>
<accession>A0A2K5WLW6</accession>
<protein>
    <submittedName>
        <fullName evidence="5">Akirin 1</fullName>
    </submittedName>
</protein>
<dbReference type="AlphaFoldDB" id="A0A2K5WLW6"/>
<dbReference type="PANTHER" id="PTHR13293:SF9">
    <property type="entry name" value="AKIRIN-1"/>
    <property type="match status" value="1"/>
</dbReference>
<dbReference type="GO" id="GO:1902723">
    <property type="term" value="P:negative regulation of skeletal muscle satellite cell proliferation"/>
    <property type="evidence" value="ECO:0007669"/>
    <property type="project" value="Ensembl"/>
</dbReference>
<dbReference type="GO" id="GO:0005654">
    <property type="term" value="C:nucleoplasm"/>
    <property type="evidence" value="ECO:0007669"/>
    <property type="project" value="Ensembl"/>
</dbReference>
<dbReference type="GO" id="GO:0000785">
    <property type="term" value="C:chromatin"/>
    <property type="evidence" value="ECO:0007669"/>
    <property type="project" value="TreeGrafter"/>
</dbReference>
<reference evidence="5" key="2">
    <citation type="submission" date="2025-08" db="UniProtKB">
        <authorList>
            <consortium name="Ensembl"/>
        </authorList>
    </citation>
    <scope>IDENTIFICATION</scope>
</reference>
<dbReference type="GO" id="GO:0031965">
    <property type="term" value="C:nuclear membrane"/>
    <property type="evidence" value="ECO:0007669"/>
    <property type="project" value="Ensembl"/>
</dbReference>
<evidence type="ECO:0000313" key="6">
    <source>
        <dbReference type="Proteomes" id="UP000233100"/>
    </source>
</evidence>
<dbReference type="GO" id="GO:0045944">
    <property type="term" value="P:positive regulation of transcription by RNA polymerase II"/>
    <property type="evidence" value="ECO:0007669"/>
    <property type="project" value="Ensembl"/>
</dbReference>
<feature type="compositionally biased region" description="Low complexity" evidence="4">
    <location>
        <begin position="82"/>
        <end position="92"/>
    </location>
</feature>
<dbReference type="Ensembl" id="ENSMFAT00000012395.2">
    <property type="protein sequence ID" value="ENSMFAP00000038141.2"/>
    <property type="gene ID" value="ENSMFAG00000038417.2"/>
</dbReference>
<dbReference type="GO" id="GO:0010592">
    <property type="term" value="P:positive regulation of lamellipodium assembly"/>
    <property type="evidence" value="ECO:0007669"/>
    <property type="project" value="Ensembl"/>
</dbReference>
<dbReference type="STRING" id="9541.ENSMFAP00000038141"/>
<feature type="region of interest" description="Disordered" evidence="4">
    <location>
        <begin position="12"/>
        <end position="103"/>
    </location>
</feature>
<evidence type="ECO:0000256" key="2">
    <source>
        <dbReference type="ARBA" id="ARBA00005625"/>
    </source>
</evidence>
<dbReference type="GeneTree" id="ENSGT00940000158787"/>
<comment type="subcellular location">
    <subcellularLocation>
        <location evidence="1">Nucleus</location>
    </subcellularLocation>
</comment>
<keyword evidence="6" id="KW-1185">Reference proteome</keyword>
<dbReference type="PANTHER" id="PTHR13293">
    <property type="entry name" value="AKIRIN-RELATED"/>
    <property type="match status" value="1"/>
</dbReference>
<dbReference type="VEuPathDB" id="HostDB:ENSMFAG00000038417"/>
<name>A0A2K5WLW6_MACFA</name>
<evidence type="ECO:0000313" key="5">
    <source>
        <dbReference type="Ensembl" id="ENSMFAP00000038141.2"/>
    </source>
</evidence>
<dbReference type="GO" id="GO:0003712">
    <property type="term" value="F:transcription coregulator activity"/>
    <property type="evidence" value="ECO:0007669"/>
    <property type="project" value="TreeGrafter"/>
</dbReference>
<feature type="region of interest" description="Disordered" evidence="4">
    <location>
        <begin position="136"/>
        <end position="159"/>
    </location>
</feature>
<proteinExistence type="inferred from homology"/>
<gene>
    <name evidence="5" type="primary">AKIRIN1</name>
</gene>
<dbReference type="Bgee" id="ENSMFAG00000038417">
    <property type="expression patterns" value="Expressed in pituitary gland and 13 other cell types or tissues"/>
</dbReference>
<dbReference type="GO" id="GO:0010759">
    <property type="term" value="P:positive regulation of macrophage chemotaxis"/>
    <property type="evidence" value="ECO:0007669"/>
    <property type="project" value="Ensembl"/>
</dbReference>
<evidence type="ECO:0000256" key="1">
    <source>
        <dbReference type="ARBA" id="ARBA00004123"/>
    </source>
</evidence>
<evidence type="ECO:0000256" key="4">
    <source>
        <dbReference type="SAM" id="MobiDB-lite"/>
    </source>
</evidence>
<sequence>WSRLGWRAPLRSRSLGRSYRRVRSRFLAPQQHGVRGDAEAAHGVRGGAAESRLPEAAALRPSARPHSGPQAPDAEPPPPPFQTQTPPQSLQQPAPPGSERRLPTPEQIFQNIKQEYSRYQRWRHLEVVLNQSEACASESQPHSSALTAPSSPGSSWMKKDQPTFTLRQVGIICERLLKDYEDKIREEYEQILNTKLAEQYESFVKFTHDQIMRRYGTRPTSYVS</sequence>
<comment type="similarity">
    <text evidence="2">Belongs to the akirin family.</text>
</comment>
<dbReference type="GO" id="GO:0014839">
    <property type="term" value="P:myoblast migration involved in skeletal muscle regeneration"/>
    <property type="evidence" value="ECO:0007669"/>
    <property type="project" value="Ensembl"/>
</dbReference>
<evidence type="ECO:0000256" key="3">
    <source>
        <dbReference type="ARBA" id="ARBA00023242"/>
    </source>
</evidence>
<dbReference type="InterPro" id="IPR024132">
    <property type="entry name" value="Akirin"/>
</dbReference>
<reference evidence="5" key="3">
    <citation type="submission" date="2025-09" db="UniProtKB">
        <authorList>
            <consortium name="Ensembl"/>
        </authorList>
    </citation>
    <scope>IDENTIFICATION</scope>
</reference>
<dbReference type="GO" id="GO:1902725">
    <property type="term" value="P:negative regulation of satellite cell differentiation"/>
    <property type="evidence" value="ECO:0007669"/>
    <property type="project" value="Ensembl"/>
</dbReference>
<reference evidence="5 6" key="1">
    <citation type="submission" date="2013-03" db="EMBL/GenBank/DDBJ databases">
        <authorList>
            <person name="Warren W."/>
            <person name="Wilson R.K."/>
        </authorList>
    </citation>
    <scope>NUCLEOTIDE SEQUENCE</scope>
</reference>